<evidence type="ECO:0000313" key="4">
    <source>
        <dbReference type="EMBL" id="MFC3228406.1"/>
    </source>
</evidence>
<keyword evidence="1" id="KW-0238">DNA-binding</keyword>
<dbReference type="PANTHER" id="PTHR46797:SF2">
    <property type="entry name" value="TRANSCRIPTIONAL REGULATOR"/>
    <property type="match status" value="1"/>
</dbReference>
<dbReference type="Gene3D" id="2.60.120.10">
    <property type="entry name" value="Jelly Rolls"/>
    <property type="match status" value="1"/>
</dbReference>
<dbReference type="InterPro" id="IPR014710">
    <property type="entry name" value="RmlC-like_jellyroll"/>
</dbReference>
<dbReference type="EMBL" id="JBHRTR010000028">
    <property type="protein sequence ID" value="MFC3228406.1"/>
    <property type="molecule type" value="Genomic_DNA"/>
</dbReference>
<dbReference type="CDD" id="cd02209">
    <property type="entry name" value="cupin_XRE_C"/>
    <property type="match status" value="1"/>
</dbReference>
<dbReference type="InterPro" id="IPR010982">
    <property type="entry name" value="Lambda_DNA-bd_dom_sf"/>
</dbReference>
<dbReference type="Pfam" id="PF13560">
    <property type="entry name" value="HTH_31"/>
    <property type="match status" value="1"/>
</dbReference>
<accession>A0ABV7L161</accession>
<protein>
    <submittedName>
        <fullName evidence="4">Cupin domain-containing protein</fullName>
    </submittedName>
</protein>
<proteinExistence type="predicted"/>
<dbReference type="Proteomes" id="UP001595528">
    <property type="component" value="Unassembled WGS sequence"/>
</dbReference>
<dbReference type="Gene3D" id="1.10.260.40">
    <property type="entry name" value="lambda repressor-like DNA-binding domains"/>
    <property type="match status" value="1"/>
</dbReference>
<dbReference type="RefSeq" id="WP_379901487.1">
    <property type="nucleotide sequence ID" value="NZ_JBHRTR010000028.1"/>
</dbReference>
<reference evidence="5" key="1">
    <citation type="journal article" date="2019" name="Int. J. Syst. Evol. Microbiol.">
        <title>The Global Catalogue of Microorganisms (GCM) 10K type strain sequencing project: providing services to taxonomists for standard genome sequencing and annotation.</title>
        <authorList>
            <consortium name="The Broad Institute Genomics Platform"/>
            <consortium name="The Broad Institute Genome Sequencing Center for Infectious Disease"/>
            <person name="Wu L."/>
            <person name="Ma J."/>
        </authorList>
    </citation>
    <scope>NUCLEOTIDE SEQUENCE [LARGE SCALE GENOMIC DNA]</scope>
    <source>
        <strain evidence="5">KCTC 42964</strain>
    </source>
</reference>
<gene>
    <name evidence="4" type="ORF">ACFOGJ_14275</name>
</gene>
<evidence type="ECO:0000256" key="1">
    <source>
        <dbReference type="ARBA" id="ARBA00023125"/>
    </source>
</evidence>
<evidence type="ECO:0000313" key="5">
    <source>
        <dbReference type="Proteomes" id="UP001595528"/>
    </source>
</evidence>
<evidence type="ECO:0000259" key="3">
    <source>
        <dbReference type="PROSITE" id="PS50943"/>
    </source>
</evidence>
<feature type="domain" description="HTH cro/C1-type" evidence="3">
    <location>
        <begin position="29"/>
        <end position="83"/>
    </location>
</feature>
<organism evidence="4 5">
    <name type="scientific">Marinibaculum pumilum</name>
    <dbReference type="NCBI Taxonomy" id="1766165"/>
    <lineage>
        <taxon>Bacteria</taxon>
        <taxon>Pseudomonadati</taxon>
        <taxon>Pseudomonadota</taxon>
        <taxon>Alphaproteobacteria</taxon>
        <taxon>Rhodospirillales</taxon>
        <taxon>Rhodospirillaceae</taxon>
        <taxon>Marinibaculum</taxon>
    </lineage>
</organism>
<dbReference type="SUPFAM" id="SSF51182">
    <property type="entry name" value="RmlC-like cupins"/>
    <property type="match status" value="1"/>
</dbReference>
<dbReference type="SUPFAM" id="SSF47413">
    <property type="entry name" value="lambda repressor-like DNA-binding domains"/>
    <property type="match status" value="1"/>
</dbReference>
<feature type="region of interest" description="Disordered" evidence="2">
    <location>
        <begin position="1"/>
        <end position="24"/>
    </location>
</feature>
<dbReference type="InterPro" id="IPR011051">
    <property type="entry name" value="RmlC_Cupin_sf"/>
</dbReference>
<dbReference type="InterPro" id="IPR050807">
    <property type="entry name" value="TransReg_Diox_bact_type"/>
</dbReference>
<dbReference type="CDD" id="cd00093">
    <property type="entry name" value="HTH_XRE"/>
    <property type="match status" value="1"/>
</dbReference>
<dbReference type="SMART" id="SM00530">
    <property type="entry name" value="HTH_XRE"/>
    <property type="match status" value="1"/>
</dbReference>
<dbReference type="PANTHER" id="PTHR46797">
    <property type="entry name" value="HTH-TYPE TRANSCRIPTIONAL REGULATOR"/>
    <property type="match status" value="1"/>
</dbReference>
<dbReference type="Pfam" id="PF07883">
    <property type="entry name" value="Cupin_2"/>
    <property type="match status" value="1"/>
</dbReference>
<dbReference type="PROSITE" id="PS50943">
    <property type="entry name" value="HTH_CROC1"/>
    <property type="match status" value="1"/>
</dbReference>
<comment type="caution">
    <text evidence="4">The sequence shown here is derived from an EMBL/GenBank/DDBJ whole genome shotgun (WGS) entry which is preliminary data.</text>
</comment>
<name>A0ABV7L161_9PROT</name>
<keyword evidence="5" id="KW-1185">Reference proteome</keyword>
<dbReference type="InterPro" id="IPR001387">
    <property type="entry name" value="Cro/C1-type_HTH"/>
</dbReference>
<sequence>MSNAAAKIPGDDPGTDPEEDPEIRIGRQIRHLRLVKGLRLRDMAEATGLSESLLSKIENDKSTPSLGGLHRIAKALDTNVSHFFAAAERSPGVVARAGDRVVIRTGAESSEDLSPDSEPHLMQSMIVSVDPGGESQGTRQHQGEETGYLLSGELELVIDGQSYHLRAGDSFMFRSDLPHAYRNPGNETVRVVWTNTPASL</sequence>
<evidence type="ECO:0000256" key="2">
    <source>
        <dbReference type="SAM" id="MobiDB-lite"/>
    </source>
</evidence>
<dbReference type="InterPro" id="IPR013096">
    <property type="entry name" value="Cupin_2"/>
</dbReference>